<evidence type="ECO:0000313" key="3">
    <source>
        <dbReference type="Proteomes" id="UP000245216"/>
    </source>
</evidence>
<proteinExistence type="predicted"/>
<dbReference type="RefSeq" id="WP_086060871.1">
    <property type="nucleotide sequence ID" value="NZ_CAXOKM010000006.1"/>
</dbReference>
<comment type="cofactor">
    <cofactor evidence="1">
        <name>Mn(2+)</name>
        <dbReference type="ChEBI" id="CHEBI:29035"/>
    </cofactor>
    <text evidence="1">The Mn(2+) ion enhances activity.</text>
</comment>
<dbReference type="PANTHER" id="PTHR11014">
    <property type="entry name" value="PEPTIDASE M20 FAMILY MEMBER"/>
    <property type="match status" value="1"/>
</dbReference>
<dbReference type="FunFam" id="3.30.70.360:FF:000001">
    <property type="entry name" value="N-acetyldiaminopimelate deacetylase"/>
    <property type="match status" value="1"/>
</dbReference>
<keyword evidence="2" id="KW-0378">Hydrolase</keyword>
<dbReference type="PIRSF" id="PIRSF005962">
    <property type="entry name" value="Pept_M20D_amidohydro"/>
    <property type="match status" value="1"/>
</dbReference>
<gene>
    <name evidence="2" type="ORF">DF183_07720</name>
</gene>
<keyword evidence="1" id="KW-0464">Manganese</keyword>
<feature type="binding site" evidence="1">
    <location>
        <position position="102"/>
    </location>
    <ligand>
        <name>Mn(2+)</name>
        <dbReference type="ChEBI" id="CHEBI:29035"/>
        <label>2</label>
    </ligand>
</feature>
<sequence>MKLFDPISAWSHEIAAIRRDLHTYPELAFEETRTADQVASWLEKWDIPVHRGLGVTGVVGILKGTGGEGPSVGLRADMDALPMQELNEFEHKSRHDGKMHACGHDGHTAMLLGAARYLSEHRDFAGTIYLIFQPAEEGFGGAREMIKDGLFTLFPMQAVFGLHNWPGMPAGTFGVLPGGMMASSNTFEIRIEGKGAHGGMPHLGVDPIMAAVQLAQSLQTIVSRNVDPLEPVVLSITQIHAGSADNVIPNEAVMRGTVRTFSTEALDLVETRMRELCEQSCAAQGCKAEFDFDRRYPPTINNPEQAAFCAQVIRELVGPDKLRQDIRPSMGAEDFSFMLQEVPGCYVWLGNGDGDHRSQGHGMGPCMLHNGSYDFNDALIPIGASYWAKLALDWLAQHR</sequence>
<dbReference type="NCBIfam" id="TIGR01891">
    <property type="entry name" value="amidohydrolases"/>
    <property type="match status" value="1"/>
</dbReference>
<keyword evidence="1" id="KW-0479">Metal-binding</keyword>
<evidence type="ECO:0000313" key="2">
    <source>
        <dbReference type="EMBL" id="PWE14594.1"/>
    </source>
</evidence>
<feature type="binding site" evidence="1">
    <location>
        <position position="104"/>
    </location>
    <ligand>
        <name>Mn(2+)</name>
        <dbReference type="ChEBI" id="CHEBI:29035"/>
        <label>2</label>
    </ligand>
</feature>
<dbReference type="GO" id="GO:0050118">
    <property type="term" value="F:N-acetyldiaminopimelate deacetylase activity"/>
    <property type="evidence" value="ECO:0007669"/>
    <property type="project" value="UniProtKB-ARBA"/>
</dbReference>
<accession>A0A2U2BKP8</accession>
<protein>
    <submittedName>
        <fullName evidence="2">Amidohydrolase</fullName>
    </submittedName>
</protein>
<dbReference type="Pfam" id="PF01546">
    <property type="entry name" value="Peptidase_M20"/>
    <property type="match status" value="1"/>
</dbReference>
<reference evidence="2 3" key="2">
    <citation type="submission" date="2018-05" db="EMBL/GenBank/DDBJ databases">
        <authorList>
            <person name="Lanie J.A."/>
            <person name="Ng W.-L."/>
            <person name="Kazmierczak K.M."/>
            <person name="Andrzejewski T.M."/>
            <person name="Davidsen T.M."/>
            <person name="Wayne K.J."/>
            <person name="Tettelin H."/>
            <person name="Glass J.I."/>
            <person name="Rusch D."/>
            <person name="Podicherti R."/>
            <person name="Tsui H.-C.T."/>
            <person name="Winkler M.E."/>
        </authorList>
    </citation>
    <scope>NUCLEOTIDE SEQUENCE [LARGE SCALE GENOMIC DNA]</scope>
    <source>
        <strain evidence="2 3">YBY</strain>
    </source>
</reference>
<name>A0A2U2BKP8_ALCFA</name>
<dbReference type="AlphaFoldDB" id="A0A2U2BKP8"/>
<feature type="binding site" evidence="1">
    <location>
        <position position="163"/>
    </location>
    <ligand>
        <name>Mn(2+)</name>
        <dbReference type="ChEBI" id="CHEBI:29035"/>
        <label>2</label>
    </ligand>
</feature>
<dbReference type="InterPro" id="IPR036264">
    <property type="entry name" value="Bact_exopeptidase_dim_dom"/>
</dbReference>
<dbReference type="InterPro" id="IPR002933">
    <property type="entry name" value="Peptidase_M20"/>
</dbReference>
<dbReference type="STRING" id="511.UZ73_06635"/>
<dbReference type="CDD" id="cd05666">
    <property type="entry name" value="M20_Acy1-like"/>
    <property type="match status" value="1"/>
</dbReference>
<dbReference type="EMBL" id="QEXO01000002">
    <property type="protein sequence ID" value="PWE14594.1"/>
    <property type="molecule type" value="Genomic_DNA"/>
</dbReference>
<dbReference type="InterPro" id="IPR011650">
    <property type="entry name" value="Peptidase_M20_dimer"/>
</dbReference>
<organism evidence="2 3">
    <name type="scientific">Alcaligenes faecalis</name>
    <dbReference type="NCBI Taxonomy" id="511"/>
    <lineage>
        <taxon>Bacteria</taxon>
        <taxon>Pseudomonadati</taxon>
        <taxon>Pseudomonadota</taxon>
        <taxon>Betaproteobacteria</taxon>
        <taxon>Burkholderiales</taxon>
        <taxon>Alcaligenaceae</taxon>
        <taxon>Alcaligenes</taxon>
    </lineage>
</organism>
<dbReference type="Pfam" id="PF07687">
    <property type="entry name" value="M20_dimer"/>
    <property type="match status" value="1"/>
</dbReference>
<dbReference type="OrthoDB" id="8875216at2"/>
<reference evidence="2 3" key="1">
    <citation type="submission" date="2018-05" db="EMBL/GenBank/DDBJ databases">
        <title>Genome Sequence of an Efficient Indole-Degrading Bacterium, Alcaligenes sp.YBY.</title>
        <authorList>
            <person name="Yang B."/>
        </authorList>
    </citation>
    <scope>NUCLEOTIDE SEQUENCE [LARGE SCALE GENOMIC DNA]</scope>
    <source>
        <strain evidence="2 3">YBY</strain>
    </source>
</reference>
<dbReference type="Proteomes" id="UP000245216">
    <property type="component" value="Unassembled WGS sequence"/>
</dbReference>
<dbReference type="GO" id="GO:0046872">
    <property type="term" value="F:metal ion binding"/>
    <property type="evidence" value="ECO:0007669"/>
    <property type="project" value="UniProtKB-KW"/>
</dbReference>
<dbReference type="Gene3D" id="3.30.70.360">
    <property type="match status" value="1"/>
</dbReference>
<dbReference type="SUPFAM" id="SSF55031">
    <property type="entry name" value="Bacterial exopeptidase dimerisation domain"/>
    <property type="match status" value="1"/>
</dbReference>
<dbReference type="InterPro" id="IPR017439">
    <property type="entry name" value="Amidohydrolase"/>
</dbReference>
<dbReference type="GO" id="GO:0019877">
    <property type="term" value="P:diaminopimelate biosynthetic process"/>
    <property type="evidence" value="ECO:0007669"/>
    <property type="project" value="UniProtKB-ARBA"/>
</dbReference>
<comment type="caution">
    <text evidence="2">The sequence shown here is derived from an EMBL/GenBank/DDBJ whole genome shotgun (WGS) entry which is preliminary data.</text>
</comment>
<dbReference type="Gene3D" id="3.40.630.10">
    <property type="entry name" value="Zn peptidases"/>
    <property type="match status" value="1"/>
</dbReference>
<evidence type="ECO:0000256" key="1">
    <source>
        <dbReference type="PIRSR" id="PIRSR005962-1"/>
    </source>
</evidence>
<feature type="binding site" evidence="1">
    <location>
        <position position="369"/>
    </location>
    <ligand>
        <name>Mn(2+)</name>
        <dbReference type="ChEBI" id="CHEBI:29035"/>
        <label>2</label>
    </ligand>
</feature>
<dbReference type="PANTHER" id="PTHR11014:SF63">
    <property type="entry name" value="METALLOPEPTIDASE, PUTATIVE (AFU_ORTHOLOGUE AFUA_6G09600)-RELATED"/>
    <property type="match status" value="1"/>
</dbReference>
<feature type="binding site" evidence="1">
    <location>
        <position position="137"/>
    </location>
    <ligand>
        <name>Mn(2+)</name>
        <dbReference type="ChEBI" id="CHEBI:29035"/>
        <label>2</label>
    </ligand>
</feature>
<dbReference type="SUPFAM" id="SSF53187">
    <property type="entry name" value="Zn-dependent exopeptidases"/>
    <property type="match status" value="1"/>
</dbReference>